<dbReference type="Gene3D" id="1.10.510.10">
    <property type="entry name" value="Transferase(Phosphotransferase) domain 1"/>
    <property type="match status" value="1"/>
</dbReference>
<dbReference type="PROSITE" id="PS50011">
    <property type="entry name" value="PROTEIN_KINASE_DOM"/>
    <property type="match status" value="1"/>
</dbReference>
<name>A0AAU9WNR3_9CNID</name>
<evidence type="ECO:0000259" key="3">
    <source>
        <dbReference type="PROSITE" id="PS50011"/>
    </source>
</evidence>
<dbReference type="SUPFAM" id="SSF52540">
    <property type="entry name" value="P-loop containing nucleoside triphosphate hydrolases"/>
    <property type="match status" value="1"/>
</dbReference>
<keyword evidence="2" id="KW-0175">Coiled coil</keyword>
<dbReference type="InterPro" id="IPR027417">
    <property type="entry name" value="P-loop_NTPase"/>
</dbReference>
<dbReference type="InterPro" id="IPR017441">
    <property type="entry name" value="Protein_kinase_ATP_BS"/>
</dbReference>
<dbReference type="GO" id="GO:0004672">
    <property type="term" value="F:protein kinase activity"/>
    <property type="evidence" value="ECO:0007669"/>
    <property type="project" value="InterPro"/>
</dbReference>
<protein>
    <recommendedName>
        <fullName evidence="3">Protein kinase domain-containing protein</fullName>
    </recommendedName>
</protein>
<dbReference type="PROSITE" id="PS00107">
    <property type="entry name" value="PROTEIN_KINASE_ATP"/>
    <property type="match status" value="1"/>
</dbReference>
<feature type="binding site" evidence="1">
    <location>
        <position position="629"/>
    </location>
    <ligand>
        <name>ATP</name>
        <dbReference type="ChEBI" id="CHEBI:30616"/>
    </ligand>
</feature>
<dbReference type="PROSITE" id="PS00675">
    <property type="entry name" value="SIGMA54_INTERACT_1"/>
    <property type="match status" value="1"/>
</dbReference>
<dbReference type="Gene3D" id="3.30.200.20">
    <property type="entry name" value="Phosphorylase Kinase, domain 1"/>
    <property type="match status" value="1"/>
</dbReference>
<dbReference type="Proteomes" id="UP001159428">
    <property type="component" value="Unassembled WGS sequence"/>
</dbReference>
<dbReference type="SUPFAM" id="SSF56112">
    <property type="entry name" value="Protein kinase-like (PK-like)"/>
    <property type="match status" value="1"/>
</dbReference>
<evidence type="ECO:0000256" key="2">
    <source>
        <dbReference type="SAM" id="Coils"/>
    </source>
</evidence>
<keyword evidence="1" id="KW-0067">ATP-binding</keyword>
<dbReference type="GO" id="GO:0005524">
    <property type="term" value="F:ATP binding"/>
    <property type="evidence" value="ECO:0007669"/>
    <property type="project" value="UniProtKB-UniRule"/>
</dbReference>
<sequence>MACSSTKTIDEIDDLYEMVKIMEALDISSRGCKTLDELKTQVITTLNQSQTKPNWAAGQAFSILSEARDHDIRKKKILSGLYAECEECLTEMDAKIRSLLKRQIGNLDELIRKHQIDMKRKEYVLLVAGETGSGKSSLINLILGEELLPYSVLSTTSPICELRYGEKRKIVAHFKDTDPKTGHETWEYFLEQPAEASDESYLQQLSPFVHVKDTDREKGSVYKKIELFWPHQLLQKGVVIVDSPGIGESELMDEEVVKYLPEAFAFIYVIKTDNAGGVQKDRLEKLLEEVRKVTLNEKGEFSSKSALFVCNKWDQIPQKEIEEVKKYVIRKLEKRWPGLVPESQIIYMSAKKAIDAQKLGIITNDFLSLMNGIRSTVMKSIEARLESYWRWLDYLLSRIVYQAKAFVMNAKRDRDKVAKKMERINNRLSAIESEQGKVVEDLRKHLKAKIDEAVQKLSIFLKSDEVKTRFISWNLDEVPEIEVSWQVTENNINKALQTRLKEIIEHWEEDERLFADARDSLLHNFQEQYDFVEGQIRNLQDSMLYNQLRHETRSHKEIQESYQPVLNRALEIRGQLALFGLREIRTADISSLELEWKADRSLLLGQGEFATVMEGKMKRHGEEQSVALKIWNESLDINNASHVLAEASLLRRLDHPHIVKFYGTSLLKRDGEERAVMVLEKCKENLRTHIFNNRAFVPAETKDIASIKTVKRWAREISDALAFIHKEGVVHRDLTLENILHRDVHTMFSFQLKLSADNSVRIADLGESKEAKDITGSWAGTVLYMAPEVFQSKRYSFQADIYNLGIILWEMWYGRQAFAGLKGLALKDISKKIADDGYRPEVESSNYRKPPLPWKNLMTQCWSQAPNERPSAKKCYMEIKKNYEAAIRL</sequence>
<feature type="domain" description="Protein kinase" evidence="3">
    <location>
        <begin position="598"/>
        <end position="887"/>
    </location>
</feature>
<evidence type="ECO:0000256" key="1">
    <source>
        <dbReference type="PROSITE-ProRule" id="PRU10141"/>
    </source>
</evidence>
<comment type="caution">
    <text evidence="4">The sequence shown here is derived from an EMBL/GenBank/DDBJ whole genome shotgun (WGS) entry which is preliminary data.</text>
</comment>
<dbReference type="Pfam" id="PF00350">
    <property type="entry name" value="Dynamin_N"/>
    <property type="match status" value="1"/>
</dbReference>
<keyword evidence="1" id="KW-0547">Nucleotide-binding</keyword>
<dbReference type="EMBL" id="CALNXJ010000017">
    <property type="protein sequence ID" value="CAH3120322.1"/>
    <property type="molecule type" value="Genomic_DNA"/>
</dbReference>
<dbReference type="PANTHER" id="PTHR26392:SF92">
    <property type="entry name" value="PROTEIN KINASE DOMAIN-CONTAINING PROTEIN"/>
    <property type="match status" value="1"/>
</dbReference>
<dbReference type="InterPro" id="IPR011009">
    <property type="entry name" value="Kinase-like_dom_sf"/>
</dbReference>
<dbReference type="InterPro" id="IPR045063">
    <property type="entry name" value="Dynamin_N"/>
</dbReference>
<dbReference type="AlphaFoldDB" id="A0AAU9WNR3"/>
<evidence type="ECO:0000313" key="4">
    <source>
        <dbReference type="EMBL" id="CAH3120322.1"/>
    </source>
</evidence>
<accession>A0AAU9WNR3</accession>
<proteinExistence type="predicted"/>
<organism evidence="4 5">
    <name type="scientific">Pocillopora meandrina</name>
    <dbReference type="NCBI Taxonomy" id="46732"/>
    <lineage>
        <taxon>Eukaryota</taxon>
        <taxon>Metazoa</taxon>
        <taxon>Cnidaria</taxon>
        <taxon>Anthozoa</taxon>
        <taxon>Hexacorallia</taxon>
        <taxon>Scleractinia</taxon>
        <taxon>Astrocoeniina</taxon>
        <taxon>Pocilloporidae</taxon>
        <taxon>Pocillopora</taxon>
    </lineage>
</organism>
<dbReference type="Pfam" id="PF00069">
    <property type="entry name" value="Pkinase"/>
    <property type="match status" value="1"/>
</dbReference>
<keyword evidence="5" id="KW-1185">Reference proteome</keyword>
<gene>
    <name evidence="4" type="ORF">PMEA_00008193</name>
</gene>
<evidence type="ECO:0000313" key="5">
    <source>
        <dbReference type="Proteomes" id="UP001159428"/>
    </source>
</evidence>
<dbReference type="Gene3D" id="3.40.50.300">
    <property type="entry name" value="P-loop containing nucleotide triphosphate hydrolases"/>
    <property type="match status" value="1"/>
</dbReference>
<dbReference type="PANTHER" id="PTHR26392">
    <property type="entry name" value="MITOGEN-ACTIVATED PROTEIN KINASE KINASE KINASE 7-RELATED"/>
    <property type="match status" value="1"/>
</dbReference>
<dbReference type="InterPro" id="IPR025662">
    <property type="entry name" value="Sigma_54_int_dom_ATP-bd_1"/>
</dbReference>
<dbReference type="InterPro" id="IPR000719">
    <property type="entry name" value="Prot_kinase_dom"/>
</dbReference>
<feature type="coiled-coil region" evidence="2">
    <location>
        <begin position="407"/>
        <end position="434"/>
    </location>
</feature>
<reference evidence="4 5" key="1">
    <citation type="submission" date="2022-05" db="EMBL/GenBank/DDBJ databases">
        <authorList>
            <consortium name="Genoscope - CEA"/>
            <person name="William W."/>
        </authorList>
    </citation>
    <scope>NUCLEOTIDE SEQUENCE [LARGE SCALE GENOMIC DNA]</scope>
</reference>